<evidence type="ECO:0000313" key="1">
    <source>
        <dbReference type="EMBL" id="GAA2653616.1"/>
    </source>
</evidence>
<reference evidence="1 2" key="1">
    <citation type="journal article" date="2019" name="Int. J. Syst. Evol. Microbiol.">
        <title>The Global Catalogue of Microorganisms (GCM) 10K type strain sequencing project: providing services to taxonomists for standard genome sequencing and annotation.</title>
        <authorList>
            <consortium name="The Broad Institute Genomics Platform"/>
            <consortium name="The Broad Institute Genome Sequencing Center for Infectious Disease"/>
            <person name="Wu L."/>
            <person name="Ma J."/>
        </authorList>
    </citation>
    <scope>NUCLEOTIDE SEQUENCE [LARGE SCALE GENOMIC DNA]</scope>
    <source>
        <strain evidence="1 2">JCM 6835</strain>
    </source>
</reference>
<comment type="caution">
    <text evidence="1">The sequence shown here is derived from an EMBL/GenBank/DDBJ whole genome shotgun (WGS) entry which is preliminary data.</text>
</comment>
<organism evidence="1 2">
    <name type="scientific">Nonomuraea recticatena</name>
    <dbReference type="NCBI Taxonomy" id="46178"/>
    <lineage>
        <taxon>Bacteria</taxon>
        <taxon>Bacillati</taxon>
        <taxon>Actinomycetota</taxon>
        <taxon>Actinomycetes</taxon>
        <taxon>Streptosporangiales</taxon>
        <taxon>Streptosporangiaceae</taxon>
        <taxon>Nonomuraea</taxon>
    </lineage>
</organism>
<proteinExistence type="predicted"/>
<dbReference type="Proteomes" id="UP001501666">
    <property type="component" value="Unassembled WGS sequence"/>
</dbReference>
<dbReference type="EMBL" id="BAAATE010000004">
    <property type="protein sequence ID" value="GAA2653616.1"/>
    <property type="molecule type" value="Genomic_DNA"/>
</dbReference>
<sequence length="100" mass="10896">MAENEMKAVGAFHGAHAAAARPGHVAINWTTPTPRCNRISVRRHTCECVPEVFELCQAGGLRFIRRTVREAGAVVVHESDWAVSAVAGRLWELLLGGHAR</sequence>
<gene>
    <name evidence="1" type="ORF">GCM10010412_021870</name>
</gene>
<keyword evidence="2" id="KW-1185">Reference proteome</keyword>
<accession>A0ABN3RL95</accession>
<evidence type="ECO:0000313" key="2">
    <source>
        <dbReference type="Proteomes" id="UP001501666"/>
    </source>
</evidence>
<name>A0ABN3RL95_9ACTN</name>
<protein>
    <submittedName>
        <fullName evidence="1">Uncharacterized protein</fullName>
    </submittedName>
</protein>